<feature type="compositionally biased region" description="Basic and acidic residues" evidence="1">
    <location>
        <begin position="134"/>
        <end position="147"/>
    </location>
</feature>
<keyword evidence="3" id="KW-1185">Reference proteome</keyword>
<dbReference type="GeneID" id="858535"/>
<feature type="compositionally biased region" description="Acidic residues" evidence="1">
    <location>
        <begin position="104"/>
        <end position="123"/>
    </location>
</feature>
<feature type="compositionally biased region" description="Low complexity" evidence="1">
    <location>
        <begin position="43"/>
        <end position="52"/>
    </location>
</feature>
<dbReference type="VEuPathDB" id="MicrosporidiaDB:ECU02_0180"/>
<sequence>MRIYLSCLLPAIIPEMYGKSPLHQKSDLLQRKDVENAVSRLSNLVSSKSSSLLDRESGSFLFSRRKKRKEEGSRSESSEDSEESEGDSKPESSEDSEKEKSNENDSEDGEEDENSSNEEEEDSSSSKGGSGPEDIARETLEKIKDTPQGKAVKTLRNIFPFG</sequence>
<feature type="compositionally biased region" description="Basic and acidic residues" evidence="1">
    <location>
        <begin position="86"/>
        <end position="103"/>
    </location>
</feature>
<dbReference type="HOGENOM" id="CLU_1635363_0_0_1"/>
<name>Q8SWG5_ENCCU</name>
<dbReference type="InParanoid" id="Q8SWG5"/>
<evidence type="ECO:0000313" key="3">
    <source>
        <dbReference type="Proteomes" id="UP000000819"/>
    </source>
</evidence>
<protein>
    <submittedName>
        <fullName evidence="2">Uncharacterized protein</fullName>
    </submittedName>
</protein>
<proteinExistence type="predicted"/>
<dbReference type="RefSeq" id="NP_584545.1">
    <property type="nucleotide sequence ID" value="NM_001040734.1"/>
</dbReference>
<reference evidence="2 3" key="1">
    <citation type="journal article" date="2001" name="Nature">
        <title>Genome sequence and gene compaction of the eukaryote parasite Encephalitozoon cuniculi.</title>
        <authorList>
            <person name="Katinka M.D."/>
            <person name="Duprat S."/>
            <person name="Cornillot E."/>
            <person name="Metenier G."/>
            <person name="Thomarat F."/>
            <person name="Prensier G."/>
            <person name="Barbe V."/>
            <person name="Peyretaillade E."/>
            <person name="Brottier P."/>
            <person name="Wincker P."/>
            <person name="Delbac F."/>
            <person name="El Alaoui H."/>
            <person name="Peyret P."/>
            <person name="Saurin W."/>
            <person name="Gouy M."/>
            <person name="Weissenbach J."/>
            <person name="Vivares C.P."/>
        </authorList>
    </citation>
    <scope>NUCLEOTIDE SEQUENCE [LARGE SCALE GENOMIC DNA]</scope>
    <source>
        <strain evidence="2 3">GB-M1</strain>
    </source>
</reference>
<gene>
    <name evidence="2" type="ordered locus">ECU02_0180</name>
</gene>
<accession>Q8SWG5</accession>
<reference evidence="2 3" key="2">
    <citation type="journal article" date="2009" name="BMC Genomics">
        <title>Identification of transcriptional signals in Encephalitozoon cuniculi widespread among Microsporidia phylum: support for accurate structural genome annotation.</title>
        <authorList>
            <person name="Peyretaillade E."/>
            <person name="Goncalves O."/>
            <person name="Terrat S."/>
            <person name="Dugat-Bony E."/>
            <person name="Wincker P."/>
            <person name="Cornman R.S."/>
            <person name="Evans J.D."/>
            <person name="Delbac F."/>
            <person name="Peyret P."/>
        </authorList>
    </citation>
    <scope>NUCLEOTIDE SEQUENCE [LARGE SCALE GENOMIC DNA]</scope>
    <source>
        <strain evidence="2 3">GB-M1</strain>
    </source>
</reference>
<evidence type="ECO:0000313" key="2">
    <source>
        <dbReference type="EMBL" id="CAD25049.1"/>
    </source>
</evidence>
<dbReference type="Proteomes" id="UP000000819">
    <property type="component" value="Chromosome II"/>
</dbReference>
<dbReference type="AlphaFoldDB" id="Q8SWG5"/>
<organism evidence="2 3">
    <name type="scientific">Encephalitozoon cuniculi (strain GB-M1)</name>
    <name type="common">Microsporidian parasite</name>
    <dbReference type="NCBI Taxonomy" id="284813"/>
    <lineage>
        <taxon>Eukaryota</taxon>
        <taxon>Fungi</taxon>
        <taxon>Fungi incertae sedis</taxon>
        <taxon>Microsporidia</taxon>
        <taxon>Unikaryonidae</taxon>
        <taxon>Encephalitozoon</taxon>
    </lineage>
</organism>
<dbReference type="KEGG" id="ecu:ECU02_0180"/>
<evidence type="ECO:0000256" key="1">
    <source>
        <dbReference type="SAM" id="MobiDB-lite"/>
    </source>
</evidence>
<dbReference type="EMBL" id="AL590442">
    <property type="protein sequence ID" value="CAD25049.1"/>
    <property type="molecule type" value="Genomic_DNA"/>
</dbReference>
<feature type="region of interest" description="Disordered" evidence="1">
    <location>
        <begin position="43"/>
        <end position="149"/>
    </location>
</feature>